<dbReference type="EMBL" id="GL385397">
    <property type="protein sequence ID" value="EJT75513.1"/>
    <property type="molecule type" value="Genomic_DNA"/>
</dbReference>
<evidence type="ECO:0000313" key="4">
    <source>
        <dbReference type="Proteomes" id="UP000006039"/>
    </source>
</evidence>
<reference evidence="2" key="3">
    <citation type="submission" date="2010-09" db="EMBL/GenBank/DDBJ databases">
        <title>Annotation of Gaeumannomyces graminis var. tritici R3-111a-1.</title>
        <authorList>
            <consortium name="The Broad Institute Genome Sequencing Platform"/>
            <person name="Ma L.-J."/>
            <person name="Dead R."/>
            <person name="Young S.K."/>
            <person name="Zeng Q."/>
            <person name="Gargeya S."/>
            <person name="Fitzgerald M."/>
            <person name="Haas B."/>
            <person name="Abouelleil A."/>
            <person name="Alvarado L."/>
            <person name="Arachchi H.M."/>
            <person name="Berlin A."/>
            <person name="Brown A."/>
            <person name="Chapman S.B."/>
            <person name="Chen Z."/>
            <person name="Dunbar C."/>
            <person name="Freedman E."/>
            <person name="Gearin G."/>
            <person name="Gellesch M."/>
            <person name="Goldberg J."/>
            <person name="Griggs A."/>
            <person name="Gujja S."/>
            <person name="Heiman D."/>
            <person name="Howarth C."/>
            <person name="Larson L."/>
            <person name="Lui A."/>
            <person name="MacDonald P.J.P."/>
            <person name="Mehta T."/>
            <person name="Montmayeur A."/>
            <person name="Murphy C."/>
            <person name="Neiman D."/>
            <person name="Pearson M."/>
            <person name="Priest M."/>
            <person name="Roberts A."/>
            <person name="Saif S."/>
            <person name="Shea T."/>
            <person name="Shenoy N."/>
            <person name="Sisk P."/>
            <person name="Stolte C."/>
            <person name="Sykes S."/>
            <person name="Yandava C."/>
            <person name="Wortman J."/>
            <person name="Nusbaum C."/>
            <person name="Birren B."/>
        </authorList>
    </citation>
    <scope>NUCLEOTIDE SEQUENCE</scope>
    <source>
        <strain evidence="2">R3-111a-1</strain>
    </source>
</reference>
<keyword evidence="4" id="KW-1185">Reference proteome</keyword>
<feature type="region of interest" description="Disordered" evidence="1">
    <location>
        <begin position="1"/>
        <end position="27"/>
    </location>
</feature>
<dbReference type="AlphaFoldDB" id="J3NVY3"/>
<dbReference type="Proteomes" id="UP000006039">
    <property type="component" value="Unassembled WGS sequence"/>
</dbReference>
<sequence>MAQEGRGNVDAAAPAKPPVAQLSNRPANAEAPLAGVRGILVGVEEKLRRAGAGEGPVIHLDFWCGTAGKNRKF</sequence>
<accession>J3NVY3</accession>
<dbReference type="GeneID" id="20345904"/>
<reference evidence="3" key="4">
    <citation type="journal article" date="2015" name="G3 (Bethesda)">
        <title>Genome sequences of three phytopathogenic species of the Magnaporthaceae family of fungi.</title>
        <authorList>
            <person name="Okagaki L.H."/>
            <person name="Nunes C.C."/>
            <person name="Sailsbery J."/>
            <person name="Clay B."/>
            <person name="Brown D."/>
            <person name="John T."/>
            <person name="Oh Y."/>
            <person name="Young N."/>
            <person name="Fitzgerald M."/>
            <person name="Haas B.J."/>
            <person name="Zeng Q."/>
            <person name="Young S."/>
            <person name="Adiconis X."/>
            <person name="Fan L."/>
            <person name="Levin J.Z."/>
            <person name="Mitchell T.K."/>
            <person name="Okubara P.A."/>
            <person name="Farman M.L."/>
            <person name="Kohn L.M."/>
            <person name="Birren B."/>
            <person name="Ma L.-J."/>
            <person name="Dean R.A."/>
        </authorList>
    </citation>
    <scope>NUCLEOTIDE SEQUENCE</scope>
    <source>
        <strain evidence="3">R3-111a-1</strain>
    </source>
</reference>
<evidence type="ECO:0000256" key="1">
    <source>
        <dbReference type="SAM" id="MobiDB-lite"/>
    </source>
</evidence>
<reference evidence="2" key="2">
    <citation type="submission" date="2010-07" db="EMBL/GenBank/DDBJ databases">
        <authorList>
            <consortium name="The Broad Institute Genome Sequencing Platform"/>
            <consortium name="Broad Institute Genome Sequencing Center for Infectious Disease"/>
            <person name="Ma L.-J."/>
            <person name="Dead R."/>
            <person name="Young S."/>
            <person name="Zeng Q."/>
            <person name="Koehrsen M."/>
            <person name="Alvarado L."/>
            <person name="Berlin A."/>
            <person name="Chapman S.B."/>
            <person name="Chen Z."/>
            <person name="Freedman E."/>
            <person name="Gellesch M."/>
            <person name="Goldberg J."/>
            <person name="Griggs A."/>
            <person name="Gujja S."/>
            <person name="Heilman E.R."/>
            <person name="Heiman D."/>
            <person name="Hepburn T."/>
            <person name="Howarth C."/>
            <person name="Jen D."/>
            <person name="Larson L."/>
            <person name="Mehta T."/>
            <person name="Neiman D."/>
            <person name="Pearson M."/>
            <person name="Roberts A."/>
            <person name="Saif S."/>
            <person name="Shea T."/>
            <person name="Shenoy N."/>
            <person name="Sisk P."/>
            <person name="Stolte C."/>
            <person name="Sykes S."/>
            <person name="Walk T."/>
            <person name="White J."/>
            <person name="Yandava C."/>
            <person name="Haas B."/>
            <person name="Nusbaum C."/>
            <person name="Birren B."/>
        </authorList>
    </citation>
    <scope>NUCLEOTIDE SEQUENCE</scope>
    <source>
        <strain evidence="2">R3-111a-1</strain>
    </source>
</reference>
<protein>
    <submittedName>
        <fullName evidence="2 3">Uncharacterized protein</fullName>
    </submittedName>
</protein>
<proteinExistence type="predicted"/>
<organism evidence="2">
    <name type="scientific">Gaeumannomyces tritici (strain R3-111a-1)</name>
    <name type="common">Wheat and barley take-all root rot fungus</name>
    <name type="synonym">Gaeumannomyces graminis var. tritici</name>
    <dbReference type="NCBI Taxonomy" id="644352"/>
    <lineage>
        <taxon>Eukaryota</taxon>
        <taxon>Fungi</taxon>
        <taxon>Dikarya</taxon>
        <taxon>Ascomycota</taxon>
        <taxon>Pezizomycotina</taxon>
        <taxon>Sordariomycetes</taxon>
        <taxon>Sordariomycetidae</taxon>
        <taxon>Magnaporthales</taxon>
        <taxon>Magnaporthaceae</taxon>
        <taxon>Gaeumannomyces</taxon>
    </lineage>
</organism>
<name>J3NVY3_GAET3</name>
<gene>
    <name evidence="3" type="primary">20345904</name>
    <name evidence="2" type="ORF">GGTG_05446</name>
</gene>
<dbReference type="RefSeq" id="XP_009221513.1">
    <property type="nucleotide sequence ID" value="XM_009223249.1"/>
</dbReference>
<dbReference type="HOGENOM" id="CLU_2704936_0_0_1"/>
<evidence type="ECO:0000313" key="2">
    <source>
        <dbReference type="EMBL" id="EJT75513.1"/>
    </source>
</evidence>
<feature type="compositionally biased region" description="Low complexity" evidence="1">
    <location>
        <begin position="11"/>
        <end position="20"/>
    </location>
</feature>
<reference evidence="3" key="5">
    <citation type="submission" date="2018-04" db="UniProtKB">
        <authorList>
            <consortium name="EnsemblFungi"/>
        </authorList>
    </citation>
    <scope>IDENTIFICATION</scope>
    <source>
        <strain evidence="3">R3-111a-1</strain>
    </source>
</reference>
<dbReference type="EnsemblFungi" id="EJT75513">
    <property type="protein sequence ID" value="EJT75513"/>
    <property type="gene ID" value="GGTG_05446"/>
</dbReference>
<evidence type="ECO:0000313" key="3">
    <source>
        <dbReference type="EnsemblFungi" id="EJT75513"/>
    </source>
</evidence>
<dbReference type="VEuPathDB" id="FungiDB:GGTG_05446"/>
<reference evidence="4" key="1">
    <citation type="submission" date="2010-07" db="EMBL/GenBank/DDBJ databases">
        <title>The genome sequence of Gaeumannomyces graminis var. tritici strain R3-111a-1.</title>
        <authorList>
            <consortium name="The Broad Institute Genome Sequencing Platform"/>
            <person name="Ma L.-J."/>
            <person name="Dead R."/>
            <person name="Young S."/>
            <person name="Zeng Q."/>
            <person name="Koehrsen M."/>
            <person name="Alvarado L."/>
            <person name="Berlin A."/>
            <person name="Chapman S.B."/>
            <person name="Chen Z."/>
            <person name="Freedman E."/>
            <person name="Gellesch M."/>
            <person name="Goldberg J."/>
            <person name="Griggs A."/>
            <person name="Gujja S."/>
            <person name="Heilman E.R."/>
            <person name="Heiman D."/>
            <person name="Hepburn T."/>
            <person name="Howarth C."/>
            <person name="Jen D."/>
            <person name="Larson L."/>
            <person name="Mehta T."/>
            <person name="Neiman D."/>
            <person name="Pearson M."/>
            <person name="Roberts A."/>
            <person name="Saif S."/>
            <person name="Shea T."/>
            <person name="Shenoy N."/>
            <person name="Sisk P."/>
            <person name="Stolte C."/>
            <person name="Sykes S."/>
            <person name="Walk T."/>
            <person name="White J."/>
            <person name="Yandava C."/>
            <person name="Haas B."/>
            <person name="Nusbaum C."/>
            <person name="Birren B."/>
        </authorList>
    </citation>
    <scope>NUCLEOTIDE SEQUENCE [LARGE SCALE GENOMIC DNA]</scope>
    <source>
        <strain evidence="4">R3-111a-1</strain>
    </source>
</reference>